<evidence type="ECO:0000256" key="1">
    <source>
        <dbReference type="SAM" id="Phobius"/>
    </source>
</evidence>
<protein>
    <recommendedName>
        <fullName evidence="2">Arylsulfotransferase N-terminal domain-containing protein</fullName>
    </recommendedName>
</protein>
<dbReference type="HOGENOM" id="CLU_024981_0_0_11"/>
<keyword evidence="1" id="KW-1133">Transmembrane helix</keyword>
<dbReference type="RefSeq" id="WP_006292751.1">
    <property type="nucleotide sequence ID" value="NZ_GG770225.1"/>
</dbReference>
<dbReference type="InterPro" id="IPR035391">
    <property type="entry name" value="Arylsulfotran_N"/>
</dbReference>
<evidence type="ECO:0000259" key="2">
    <source>
        <dbReference type="Pfam" id="PF17425"/>
    </source>
</evidence>
<sequence>MTTKDKKPSAGKKRSTVVVAPDRGTRARGTNQAFARAQSVRARQKELIANSPRHTRAKWVIILVIIALLACLGIWTTRLYYQAKNNLQTTTVLADKIKQIYSTDYQDSAQKKIDKKKKAKAYSPDKMLLMDNPYGTNTMSLYAYFTTSSPAAVTYSISTPDDKSYPTFTRAVHQNQSYQTSHEFSIIGLIPATKNLITFTISYEDGHRETHTYTQIMGNLWGTEPSRLSTTVTRRMTAESKSLSGQLDQGLYFVSGTGVNARNYTYLYDSSGVLRAELPMPNNHGTSLKIRNGLLYFVSDYTQVCAMNNLGKLVSISTTPSTYQINNDFDFDNQGNILVIASDKSQADTNNLILKINPVTGVSREYINFSTLLKDYRKNARSYSLSDGSSKNSTSASENLWSWLELNSIQYIPGGSLLVSSRETSTIMKISLGKGQKDNSAHLLYLLGPHQIWDTTTYADFVYSRDGSFSSHAGQHSVFQMDDGWAKAWISNQNTSAASADKKIKSLSNSDHLVGMFNNNYGYSPTIPDLDWAETVPGVSTASKGNFSKYRSYFTLYRVSEKAKTYSQIMRFSVPYSPLYSNAQIITLDTAQRASSNTGTVSSTVSDSSGPLVILMNSAQQKTWGLYDSRGRLLQRFTAGGDIKMTGEVTFFTGNNFYFDLHEG</sequence>
<feature type="transmembrane region" description="Helical" evidence="1">
    <location>
        <begin position="59"/>
        <end position="81"/>
    </location>
</feature>
<feature type="domain" description="Arylsulfotransferase N-terminal" evidence="2">
    <location>
        <begin position="131"/>
        <end position="214"/>
    </location>
</feature>
<evidence type="ECO:0000313" key="4">
    <source>
        <dbReference type="Proteomes" id="UP000005777"/>
    </source>
</evidence>
<dbReference type="Gene3D" id="2.60.40.3100">
    <property type="entry name" value="Arylsulphate sulphotransferase monomer, N-terminal domain"/>
    <property type="match status" value="1"/>
</dbReference>
<dbReference type="EMBL" id="ADCX01000002">
    <property type="protein sequence ID" value="EFG26768.1"/>
    <property type="molecule type" value="Genomic_DNA"/>
</dbReference>
<dbReference type="InterPro" id="IPR011044">
    <property type="entry name" value="Quino_amine_DH_bsu"/>
</dbReference>
<evidence type="ECO:0000313" key="3">
    <source>
        <dbReference type="EMBL" id="EFG26768.1"/>
    </source>
</evidence>
<dbReference type="Pfam" id="PF17425">
    <property type="entry name" value="Arylsulfotran_N"/>
    <property type="match status" value="1"/>
</dbReference>
<dbReference type="Pfam" id="PF05935">
    <property type="entry name" value="Arylsulfotrans"/>
    <property type="match status" value="1"/>
</dbReference>
<dbReference type="Proteomes" id="UP000005777">
    <property type="component" value="Unassembled WGS sequence"/>
</dbReference>
<gene>
    <name evidence="3" type="ORF">HMPREF9020_00395</name>
</gene>
<dbReference type="AlphaFoldDB" id="W5IID9"/>
<keyword evidence="1" id="KW-0472">Membrane</keyword>
<dbReference type="InterPro" id="IPR010262">
    <property type="entry name" value="Arylsulfotransferase_bact"/>
</dbReference>
<reference evidence="3 4" key="1">
    <citation type="submission" date="2012-01" db="EMBL/GenBank/DDBJ databases">
        <title>The Genome Sequence of Scardovia inopinata F0304.</title>
        <authorList>
            <consortium name="The Broad Institute Genome Sequencing Platform"/>
            <person name="Ward D."/>
            <person name="Earl A."/>
            <person name="Feldgarden M."/>
            <person name="Gevers D."/>
            <person name="Young S."/>
            <person name="Zeng Q."/>
            <person name="Koehrsen M."/>
            <person name="Alvarado L."/>
            <person name="Berlin A.M."/>
            <person name="Borenstein D."/>
            <person name="Chapman S.B."/>
            <person name="Chen Z."/>
            <person name="Engels R."/>
            <person name="Freedman E."/>
            <person name="Gellesch M."/>
            <person name="Goldberg J."/>
            <person name="Griggs A."/>
            <person name="Gujja S."/>
            <person name="Heilman E.R."/>
            <person name="Heiman D.I."/>
            <person name="Hepburn T.A."/>
            <person name="Howarth C."/>
            <person name="Jen D."/>
            <person name="Larson L."/>
            <person name="Mehta T."/>
            <person name="Park D."/>
            <person name="Pearson M."/>
            <person name="Richards J."/>
            <person name="Roberts A."/>
            <person name="Saif S."/>
            <person name="Shea T.D."/>
            <person name="Shenoy N."/>
            <person name="Sisk P."/>
            <person name="Stolte C."/>
            <person name="Sykes S.N."/>
            <person name="Walk T."/>
            <person name="White J."/>
            <person name="Yandava C."/>
            <person name="Izard J."/>
            <person name="Baranova O.V."/>
            <person name="Blanton J.M."/>
            <person name="Tanner A.C."/>
            <person name="Dewhirst F."/>
            <person name="Haas B."/>
            <person name="Nusbaum C."/>
            <person name="Birren B."/>
        </authorList>
    </citation>
    <scope>NUCLEOTIDE SEQUENCE [LARGE SCALE GENOMIC DNA]</scope>
    <source>
        <strain evidence="3 4">F0304</strain>
    </source>
</reference>
<dbReference type="SUPFAM" id="SSF50969">
    <property type="entry name" value="YVTN repeat-like/Quinoprotein amine dehydrogenase"/>
    <property type="match status" value="1"/>
</dbReference>
<dbReference type="GO" id="GO:0004062">
    <property type="term" value="F:aryl sulfotransferase activity"/>
    <property type="evidence" value="ECO:0007669"/>
    <property type="project" value="InterPro"/>
</dbReference>
<comment type="caution">
    <text evidence="3">The sequence shown here is derived from an EMBL/GenBank/DDBJ whole genome shotgun (WGS) entry which is preliminary data.</text>
</comment>
<name>W5IID9_SCAIO</name>
<dbReference type="eggNOG" id="ENOG5030U5H">
    <property type="taxonomic scope" value="Bacteria"/>
</dbReference>
<organism evidence="3 4">
    <name type="scientific">Scardovia inopinata F0304</name>
    <dbReference type="NCBI Taxonomy" id="641146"/>
    <lineage>
        <taxon>Bacteria</taxon>
        <taxon>Bacillati</taxon>
        <taxon>Actinomycetota</taxon>
        <taxon>Actinomycetes</taxon>
        <taxon>Bifidobacteriales</taxon>
        <taxon>Bifidobacteriaceae</taxon>
        <taxon>Scardovia</taxon>
    </lineage>
</organism>
<dbReference type="InterPro" id="IPR038477">
    <property type="entry name" value="ASST_N_sf"/>
</dbReference>
<accession>W5IID9</accession>
<keyword evidence="4" id="KW-1185">Reference proteome</keyword>
<keyword evidence="1" id="KW-0812">Transmembrane</keyword>
<proteinExistence type="predicted"/>